<organism evidence="5 6">
    <name type="scientific">Solibacillus kalamii</name>
    <dbReference type="NCBI Taxonomy" id="1748298"/>
    <lineage>
        <taxon>Bacteria</taxon>
        <taxon>Bacillati</taxon>
        <taxon>Bacillota</taxon>
        <taxon>Bacilli</taxon>
        <taxon>Bacillales</taxon>
        <taxon>Caryophanaceae</taxon>
        <taxon>Solibacillus</taxon>
    </lineage>
</organism>
<dbReference type="PANTHER" id="PTHR43212">
    <property type="entry name" value="QUERCETIN 2,3-DIOXYGENASE"/>
    <property type="match status" value="1"/>
</dbReference>
<dbReference type="InterPro" id="IPR012093">
    <property type="entry name" value="Pirin"/>
</dbReference>
<comment type="similarity">
    <text evidence="1 2">Belongs to the pirin family.</text>
</comment>
<dbReference type="SUPFAM" id="SSF51182">
    <property type="entry name" value="RmlC-like cupins"/>
    <property type="match status" value="1"/>
</dbReference>
<reference evidence="5 6" key="1">
    <citation type="journal article" date="2017" name="Int. J. Syst. Evol. Microbiol.">
        <title>Solibacillus kalamii sp. nov., isolated from a high-efficiency particulate arrestance filter system used in the International Space Station.</title>
        <authorList>
            <person name="Checinska Sielaff A."/>
            <person name="Kumar R.M."/>
            <person name="Pal D."/>
            <person name="Mayilraj S."/>
            <person name="Venkateswaran K."/>
        </authorList>
    </citation>
    <scope>NUCLEOTIDE SEQUENCE [LARGE SCALE GENOMIC DNA]</scope>
    <source>
        <strain evidence="5 6">ISSFR-015</strain>
    </source>
</reference>
<dbReference type="RefSeq" id="WP_087617170.1">
    <property type="nucleotide sequence ID" value="NZ_JAFBEY010000003.1"/>
</dbReference>
<dbReference type="InterPro" id="IPR041602">
    <property type="entry name" value="Quercetinase_C"/>
</dbReference>
<dbReference type="InterPro" id="IPR014710">
    <property type="entry name" value="RmlC-like_jellyroll"/>
</dbReference>
<dbReference type="Pfam" id="PF02678">
    <property type="entry name" value="Pirin"/>
    <property type="match status" value="1"/>
</dbReference>
<proteinExistence type="inferred from homology"/>
<dbReference type="EMBL" id="NHNT01000004">
    <property type="protein sequence ID" value="OUZ39341.1"/>
    <property type="molecule type" value="Genomic_DNA"/>
</dbReference>
<gene>
    <name evidence="5" type="ORF">CBM15_08785</name>
</gene>
<name>A0ABX3ZI27_9BACL</name>
<dbReference type="InterPro" id="IPR011051">
    <property type="entry name" value="RmlC_Cupin_sf"/>
</dbReference>
<comment type="caution">
    <text evidence="5">The sequence shown here is derived from an EMBL/GenBank/DDBJ whole genome shotgun (WGS) entry which is preliminary data.</text>
</comment>
<protein>
    <submittedName>
        <fullName evidence="5">Pirin family protein</fullName>
    </submittedName>
</protein>
<evidence type="ECO:0000256" key="1">
    <source>
        <dbReference type="ARBA" id="ARBA00008416"/>
    </source>
</evidence>
<dbReference type="PANTHER" id="PTHR43212:SF3">
    <property type="entry name" value="QUERCETIN 2,3-DIOXYGENASE"/>
    <property type="match status" value="1"/>
</dbReference>
<feature type="domain" description="Pirin N-terminal" evidence="3">
    <location>
        <begin position="10"/>
        <end position="119"/>
    </location>
</feature>
<feature type="domain" description="Quercetin 2,3-dioxygenase C-terminal cupin" evidence="4">
    <location>
        <begin position="147"/>
        <end position="232"/>
    </location>
</feature>
<dbReference type="Gene3D" id="2.60.120.10">
    <property type="entry name" value="Jelly Rolls"/>
    <property type="match status" value="2"/>
</dbReference>
<dbReference type="Pfam" id="PF17954">
    <property type="entry name" value="Pirin_C_2"/>
    <property type="match status" value="1"/>
</dbReference>
<accession>A0ABX3ZI27</accession>
<evidence type="ECO:0000313" key="6">
    <source>
        <dbReference type="Proteomes" id="UP000196594"/>
    </source>
</evidence>
<sequence>MIVHNPSTKRFTAKNEWQETHFSFSFGPYYDEENIQFGPLRVLNDDIVKPNKGFGIHPHRDAEIVSIVLKGQLMHEDNLGNVGTLQYGNVQRMTAGTGVLHSEVNPTEDEDTHFLQLWILPNEKQLTPSYEDITFDHDKLRNELLPVVSHNAEESVAMIHQDVTLYLSKIDAEKEIQFQQEEGRKIYVFVIEGEVSLNGDVTLQRRDDARITELHSLTLKAKQDAFILLIDLPGGEG</sequence>
<dbReference type="InterPro" id="IPR003829">
    <property type="entry name" value="Pirin_N_dom"/>
</dbReference>
<evidence type="ECO:0000313" key="5">
    <source>
        <dbReference type="EMBL" id="OUZ39341.1"/>
    </source>
</evidence>
<keyword evidence="6" id="KW-1185">Reference proteome</keyword>
<evidence type="ECO:0000259" key="4">
    <source>
        <dbReference type="Pfam" id="PF17954"/>
    </source>
</evidence>
<evidence type="ECO:0000259" key="3">
    <source>
        <dbReference type="Pfam" id="PF02678"/>
    </source>
</evidence>
<evidence type="ECO:0000256" key="2">
    <source>
        <dbReference type="RuleBase" id="RU003457"/>
    </source>
</evidence>
<dbReference type="Proteomes" id="UP000196594">
    <property type="component" value="Unassembled WGS sequence"/>
</dbReference>
<dbReference type="CDD" id="cd02910">
    <property type="entry name" value="cupin_Yhhw_N"/>
    <property type="match status" value="1"/>
</dbReference>
<dbReference type="PIRSF" id="PIRSF006232">
    <property type="entry name" value="Pirin"/>
    <property type="match status" value="1"/>
</dbReference>